<dbReference type="InterPro" id="IPR000477">
    <property type="entry name" value="RT_dom"/>
</dbReference>
<dbReference type="VEuPathDB" id="VectorBase:HLOH_055244"/>
<reference evidence="2 3" key="1">
    <citation type="journal article" date="2020" name="Cell">
        <title>Large-Scale Comparative Analyses of Tick Genomes Elucidate Their Genetic Diversity and Vector Capacities.</title>
        <authorList>
            <consortium name="Tick Genome and Microbiome Consortium (TIGMIC)"/>
            <person name="Jia N."/>
            <person name="Wang J."/>
            <person name="Shi W."/>
            <person name="Du L."/>
            <person name="Sun Y."/>
            <person name="Zhan W."/>
            <person name="Jiang J.F."/>
            <person name="Wang Q."/>
            <person name="Zhang B."/>
            <person name="Ji P."/>
            <person name="Bell-Sakyi L."/>
            <person name="Cui X.M."/>
            <person name="Yuan T.T."/>
            <person name="Jiang B.G."/>
            <person name="Yang W.F."/>
            <person name="Lam T.T."/>
            <person name="Chang Q.C."/>
            <person name="Ding S.J."/>
            <person name="Wang X.J."/>
            <person name="Zhu J.G."/>
            <person name="Ruan X.D."/>
            <person name="Zhao L."/>
            <person name="Wei J.T."/>
            <person name="Ye R.Z."/>
            <person name="Que T.C."/>
            <person name="Du C.H."/>
            <person name="Zhou Y.H."/>
            <person name="Cheng J.X."/>
            <person name="Dai P.F."/>
            <person name="Guo W.B."/>
            <person name="Han X.H."/>
            <person name="Huang E.J."/>
            <person name="Li L.F."/>
            <person name="Wei W."/>
            <person name="Gao Y.C."/>
            <person name="Liu J.Z."/>
            <person name="Shao H.Z."/>
            <person name="Wang X."/>
            <person name="Wang C.C."/>
            <person name="Yang T.C."/>
            <person name="Huo Q.B."/>
            <person name="Li W."/>
            <person name="Chen H.Y."/>
            <person name="Chen S.E."/>
            <person name="Zhou L.G."/>
            <person name="Ni X.B."/>
            <person name="Tian J.H."/>
            <person name="Sheng Y."/>
            <person name="Liu T."/>
            <person name="Pan Y.S."/>
            <person name="Xia L.Y."/>
            <person name="Li J."/>
            <person name="Zhao F."/>
            <person name="Cao W.C."/>
        </authorList>
    </citation>
    <scope>NUCLEOTIDE SEQUENCE [LARGE SCALE GENOMIC DNA]</scope>
    <source>
        <strain evidence="2">HaeL-2018</strain>
    </source>
</reference>
<proteinExistence type="predicted"/>
<dbReference type="EMBL" id="JABSTR010000007">
    <property type="protein sequence ID" value="KAH9375646.1"/>
    <property type="molecule type" value="Genomic_DNA"/>
</dbReference>
<dbReference type="Pfam" id="PF00078">
    <property type="entry name" value="RVT_1"/>
    <property type="match status" value="1"/>
</dbReference>
<name>A0A9J6GB70_HAELO</name>
<dbReference type="AlphaFoldDB" id="A0A9J6GB70"/>
<organism evidence="2 3">
    <name type="scientific">Haemaphysalis longicornis</name>
    <name type="common">Bush tick</name>
    <dbReference type="NCBI Taxonomy" id="44386"/>
    <lineage>
        <taxon>Eukaryota</taxon>
        <taxon>Metazoa</taxon>
        <taxon>Ecdysozoa</taxon>
        <taxon>Arthropoda</taxon>
        <taxon>Chelicerata</taxon>
        <taxon>Arachnida</taxon>
        <taxon>Acari</taxon>
        <taxon>Parasitiformes</taxon>
        <taxon>Ixodida</taxon>
        <taxon>Ixodoidea</taxon>
        <taxon>Ixodidae</taxon>
        <taxon>Haemaphysalinae</taxon>
        <taxon>Haemaphysalis</taxon>
    </lineage>
</organism>
<dbReference type="PROSITE" id="PS50878">
    <property type="entry name" value="RT_POL"/>
    <property type="match status" value="1"/>
</dbReference>
<comment type="caution">
    <text evidence="2">The sequence shown here is derived from an EMBL/GenBank/DDBJ whole genome shotgun (WGS) entry which is preliminary data.</text>
</comment>
<protein>
    <recommendedName>
        <fullName evidence="1">Reverse transcriptase domain-containing protein</fullName>
    </recommendedName>
</protein>
<dbReference type="Proteomes" id="UP000821853">
    <property type="component" value="Chromosome 5"/>
</dbReference>
<feature type="domain" description="Reverse transcriptase" evidence="1">
    <location>
        <begin position="1"/>
        <end position="206"/>
    </location>
</feature>
<dbReference type="OrthoDB" id="6507858at2759"/>
<keyword evidence="3" id="KW-1185">Reference proteome</keyword>
<gene>
    <name evidence="2" type="ORF">HPB48_021491</name>
</gene>
<evidence type="ECO:0000259" key="1">
    <source>
        <dbReference type="PROSITE" id="PS50878"/>
    </source>
</evidence>
<sequence length="206" mass="23543">MVFRRLRKHLEEHHRIPFNLLGFRPKLSTKYILLALYEEVIKEPSASQLRAIVAADLQKAFDNVTHEAILHDLAKTNCGTAVYNNTLQFLQSRTLSIQIYDYQSQENRHPLKGIPQEAVISPTLFTLPTLKIHRALKDIKRLLYLLYADDDNLWVTQWSHGQIQDTPQEALDTLQTVAAGIGLCAALKCLASCQYIPQDGIHPRYI</sequence>
<evidence type="ECO:0000313" key="2">
    <source>
        <dbReference type="EMBL" id="KAH9375646.1"/>
    </source>
</evidence>
<accession>A0A9J6GB70</accession>
<evidence type="ECO:0000313" key="3">
    <source>
        <dbReference type="Proteomes" id="UP000821853"/>
    </source>
</evidence>
<dbReference type="PANTHER" id="PTHR33332">
    <property type="entry name" value="REVERSE TRANSCRIPTASE DOMAIN-CONTAINING PROTEIN"/>
    <property type="match status" value="1"/>
</dbReference>